<reference evidence="6" key="1">
    <citation type="submission" date="2020-12" db="EMBL/GenBank/DDBJ databases">
        <title>Pontibaca salina gen. nov., sp. nov., isolated from marine sediment.</title>
        <authorList>
            <person name="Bo J."/>
            <person name="Wang S."/>
            <person name="Song X."/>
            <person name="Du Z."/>
        </authorList>
    </citation>
    <scope>NUCLEOTIDE SEQUENCE</scope>
    <source>
        <strain evidence="6">S1109L</strain>
    </source>
</reference>
<accession>A0A934M0U8</accession>
<dbReference type="GO" id="GO:0009055">
    <property type="term" value="F:electron transfer activity"/>
    <property type="evidence" value="ECO:0007669"/>
    <property type="project" value="InterPro"/>
</dbReference>
<organism evidence="6 7">
    <name type="scientific">Pontibaca salina</name>
    <dbReference type="NCBI Taxonomy" id="2795731"/>
    <lineage>
        <taxon>Bacteria</taxon>
        <taxon>Pseudomonadati</taxon>
        <taxon>Pseudomonadota</taxon>
        <taxon>Alphaproteobacteria</taxon>
        <taxon>Rhodobacterales</taxon>
        <taxon>Roseobacteraceae</taxon>
        <taxon>Pontibaca</taxon>
    </lineage>
</organism>
<dbReference type="InterPro" id="IPR051459">
    <property type="entry name" value="Cytochrome_c-type_DH"/>
</dbReference>
<evidence type="ECO:0000256" key="1">
    <source>
        <dbReference type="ARBA" id="ARBA00022617"/>
    </source>
</evidence>
<evidence type="ECO:0000313" key="7">
    <source>
        <dbReference type="Proteomes" id="UP000613255"/>
    </source>
</evidence>
<feature type="domain" description="Cytochrome c" evidence="5">
    <location>
        <begin position="186"/>
        <end position="292"/>
    </location>
</feature>
<keyword evidence="2 4" id="KW-0479">Metal-binding</keyword>
<comment type="caution">
    <text evidence="6">The sequence shown here is derived from an EMBL/GenBank/DDBJ whole genome shotgun (WGS) entry which is preliminary data.</text>
</comment>
<dbReference type="Gene3D" id="1.10.760.10">
    <property type="entry name" value="Cytochrome c-like domain"/>
    <property type="match status" value="2"/>
</dbReference>
<feature type="domain" description="Cytochrome c" evidence="5">
    <location>
        <begin position="38"/>
        <end position="145"/>
    </location>
</feature>
<evidence type="ECO:0000256" key="2">
    <source>
        <dbReference type="ARBA" id="ARBA00022723"/>
    </source>
</evidence>
<dbReference type="PANTHER" id="PTHR35008">
    <property type="entry name" value="BLL4482 PROTEIN-RELATED"/>
    <property type="match status" value="1"/>
</dbReference>
<dbReference type="AlphaFoldDB" id="A0A934M0U8"/>
<keyword evidence="7" id="KW-1185">Reference proteome</keyword>
<gene>
    <name evidence="6" type="ORF">JAO82_03915</name>
</gene>
<proteinExistence type="predicted"/>
<evidence type="ECO:0000259" key="5">
    <source>
        <dbReference type="PROSITE" id="PS51007"/>
    </source>
</evidence>
<dbReference type="SUPFAM" id="SSF46626">
    <property type="entry name" value="Cytochrome c"/>
    <property type="match status" value="2"/>
</dbReference>
<keyword evidence="3 4" id="KW-0408">Iron</keyword>
<protein>
    <submittedName>
        <fullName evidence="6">Cytochrome c</fullName>
    </submittedName>
</protein>
<dbReference type="EMBL" id="JAEIJD010000002">
    <property type="protein sequence ID" value="MBI6629021.1"/>
    <property type="molecule type" value="Genomic_DNA"/>
</dbReference>
<keyword evidence="1 4" id="KW-0349">Heme</keyword>
<evidence type="ECO:0000313" key="6">
    <source>
        <dbReference type="EMBL" id="MBI6629021.1"/>
    </source>
</evidence>
<dbReference type="InterPro" id="IPR036909">
    <property type="entry name" value="Cyt_c-like_dom_sf"/>
</dbReference>
<name>A0A934M0U8_9RHOB</name>
<dbReference type="PROSITE" id="PS51007">
    <property type="entry name" value="CYTC"/>
    <property type="match status" value="2"/>
</dbReference>
<sequence>MVTFLRYLIILTLFGGVLFWFLTRPQHADADLFAGVSGDAGRGETIFWAGGCASCHAAPKAKDEARLVLAGGYRMISPFGTFIAPNISPSEQGLAGWTVQDLGNALLYGTSPDGTHYYPAFPYGSYQHMTPQDIADLKAFLDTLPPSDMADKPHELGFPFTIRRGIGLWKHLNMSSGWVLKEAGIPALERGRYLVEAVGHCGECHTPRDWTGGLDRSQWMQGAPNPSGKGRIPGISPAKMDWSATDIVYYLETGLTPDYDSAGGQMVSVIANMGHLSKDDRSAIAAYLKALPENR</sequence>
<evidence type="ECO:0000256" key="3">
    <source>
        <dbReference type="ARBA" id="ARBA00023004"/>
    </source>
</evidence>
<dbReference type="GO" id="GO:0046872">
    <property type="term" value="F:metal ion binding"/>
    <property type="evidence" value="ECO:0007669"/>
    <property type="project" value="UniProtKB-KW"/>
</dbReference>
<dbReference type="InterPro" id="IPR009056">
    <property type="entry name" value="Cyt_c-like_dom"/>
</dbReference>
<dbReference type="Proteomes" id="UP000613255">
    <property type="component" value="Unassembled WGS sequence"/>
</dbReference>
<dbReference type="Pfam" id="PF00034">
    <property type="entry name" value="Cytochrom_C"/>
    <property type="match status" value="1"/>
</dbReference>
<dbReference type="PANTHER" id="PTHR35008:SF8">
    <property type="entry name" value="ALCOHOL DEHYDROGENASE CYTOCHROME C SUBUNIT"/>
    <property type="match status" value="1"/>
</dbReference>
<dbReference type="GO" id="GO:0020037">
    <property type="term" value="F:heme binding"/>
    <property type="evidence" value="ECO:0007669"/>
    <property type="project" value="InterPro"/>
</dbReference>
<evidence type="ECO:0000256" key="4">
    <source>
        <dbReference type="PROSITE-ProRule" id="PRU00433"/>
    </source>
</evidence>